<evidence type="ECO:0000313" key="3">
    <source>
        <dbReference type="EMBL" id="CAG7638990.1"/>
    </source>
</evidence>
<evidence type="ECO:0000313" key="4">
    <source>
        <dbReference type="Proteomes" id="UP001153328"/>
    </source>
</evidence>
<organism evidence="3 4">
    <name type="scientific">Actinacidiphila bryophytorum</name>
    <dbReference type="NCBI Taxonomy" id="1436133"/>
    <lineage>
        <taxon>Bacteria</taxon>
        <taxon>Bacillati</taxon>
        <taxon>Actinomycetota</taxon>
        <taxon>Actinomycetes</taxon>
        <taxon>Kitasatosporales</taxon>
        <taxon>Streptomycetaceae</taxon>
        <taxon>Actinacidiphila</taxon>
    </lineage>
</organism>
<feature type="region of interest" description="Disordered" evidence="1">
    <location>
        <begin position="1"/>
        <end position="274"/>
    </location>
</feature>
<feature type="compositionally biased region" description="Basic and acidic residues" evidence="1">
    <location>
        <begin position="215"/>
        <end position="224"/>
    </location>
</feature>
<feature type="transmembrane region" description="Helical" evidence="2">
    <location>
        <begin position="280"/>
        <end position="300"/>
    </location>
</feature>
<dbReference type="EMBL" id="CAJVAX010000017">
    <property type="protein sequence ID" value="CAG7638990.1"/>
    <property type="molecule type" value="Genomic_DNA"/>
</dbReference>
<feature type="compositionally biased region" description="Pro residues" evidence="1">
    <location>
        <begin position="50"/>
        <end position="62"/>
    </location>
</feature>
<keyword evidence="4" id="KW-1185">Reference proteome</keyword>
<reference evidence="3" key="1">
    <citation type="submission" date="2021-06" db="EMBL/GenBank/DDBJ databases">
        <authorList>
            <person name="Arsene-Ploetze F."/>
        </authorList>
    </citation>
    <scope>NUCLEOTIDE SEQUENCE</scope>
    <source>
        <strain evidence="3">SBRY1</strain>
    </source>
</reference>
<dbReference type="AlphaFoldDB" id="A0A9W4H0R0"/>
<dbReference type="Proteomes" id="UP001153328">
    <property type="component" value="Unassembled WGS sequence"/>
</dbReference>
<keyword evidence="2" id="KW-0812">Transmembrane</keyword>
<accession>A0A9W4H0R0</accession>
<gene>
    <name evidence="3" type="ORF">SBRY_30283</name>
</gene>
<feature type="compositionally biased region" description="Pro residues" evidence="1">
    <location>
        <begin position="76"/>
        <end position="102"/>
    </location>
</feature>
<dbReference type="RefSeq" id="WP_205047335.1">
    <property type="nucleotide sequence ID" value="NZ_CAJVAX010000017.1"/>
</dbReference>
<keyword evidence="2" id="KW-1133">Transmembrane helix</keyword>
<evidence type="ECO:0000256" key="1">
    <source>
        <dbReference type="SAM" id="MobiDB-lite"/>
    </source>
</evidence>
<proteinExistence type="predicted"/>
<evidence type="ECO:0000256" key="2">
    <source>
        <dbReference type="SAM" id="Phobius"/>
    </source>
</evidence>
<feature type="compositionally biased region" description="Low complexity" evidence="1">
    <location>
        <begin position="313"/>
        <end position="338"/>
    </location>
</feature>
<comment type="caution">
    <text evidence="3">The sequence shown here is derived from an EMBL/GenBank/DDBJ whole genome shotgun (WGS) entry which is preliminary data.</text>
</comment>
<feature type="compositionally biased region" description="Low complexity" evidence="1">
    <location>
        <begin position="243"/>
        <end position="253"/>
    </location>
</feature>
<feature type="compositionally biased region" description="Pro residues" evidence="1">
    <location>
        <begin position="113"/>
        <end position="124"/>
    </location>
</feature>
<name>A0A9W4H0R0_9ACTN</name>
<feature type="compositionally biased region" description="Low complexity" evidence="1">
    <location>
        <begin position="200"/>
        <end position="214"/>
    </location>
</feature>
<keyword evidence="2" id="KW-0472">Membrane</keyword>
<sequence>MHSNGRGEEAPEPYRGVVLPAGQQPPVAYGGDQVQPAGGTPWGDPGQPAGAPPVPPQPPAYPPQAVEPADATQMLPPYPGAGPAAAPIPAPAPIPAAPPQPAAPVADATQMLPPYPGANPPEPAPAESTQAMPLSIFQEQQPQQAPQQPSYDAYGQPQPPQGYAGQEFPEQPQYGEQQPYGVPQPFADPQSYGGRQQFAQQTGYDQPGQQPGQQHDSDYDHLFRNDVPGPEPLRQRIIQPPSAQQQAQQAQQQGYGQPPWEPGYDDYDDDDRRRGMSPKVVIGIVVAGCVVAGLVVGAMMNGGGKASADNKPSASATGKADGSGSASASPKAAAGGDAEAQAKALDSLLNTSGASRSSVVGAVESIRNCKNLPGAASDLRAAATQRTGLVTQLGGLSVDKLPNHEALTTALTKAWQASSAADGHYAAWADQAAGGGKVCKGGHARTTAEAQAGNKESGTATSQKKAAVKLWNAIATKYGLTQRQYSQL</sequence>
<feature type="compositionally biased region" description="Low complexity" evidence="1">
    <location>
        <begin position="138"/>
        <end position="185"/>
    </location>
</feature>
<feature type="region of interest" description="Disordered" evidence="1">
    <location>
        <begin position="304"/>
        <end position="338"/>
    </location>
</feature>
<protein>
    <submittedName>
        <fullName evidence="3">Uncharacterized protein</fullName>
    </submittedName>
</protein>